<dbReference type="Pfam" id="PF02597">
    <property type="entry name" value="ThiS"/>
    <property type="match status" value="1"/>
</dbReference>
<dbReference type="InterPro" id="IPR010038">
    <property type="entry name" value="MoaD_arc-typ"/>
</dbReference>
<dbReference type="GeneID" id="76833859"/>
<sequence length="98" mass="11010">MKRSRKMKVTVKTFATLRQFIDKESRVDVEPGTTTGKLLEMLVAAHPGLRNELFDETGELHKYVNILKNGRNIHFIEGLETVLEEDDLIAIFPPSGGG</sequence>
<keyword evidence="2" id="KW-1185">Reference proteome</keyword>
<gene>
    <name evidence="1" type="ORF">OU421_02115</name>
</gene>
<dbReference type="CDD" id="cd17505">
    <property type="entry name" value="Ubl_SAMP1_like"/>
    <property type="match status" value="1"/>
</dbReference>
<accession>A0A9X9T7S0</accession>
<dbReference type="SUPFAM" id="SSF54285">
    <property type="entry name" value="MoaD/ThiS"/>
    <property type="match status" value="1"/>
</dbReference>
<dbReference type="RefSeq" id="WP_268186949.1">
    <property type="nucleotide sequence ID" value="NZ_CP113361.1"/>
</dbReference>
<dbReference type="AlphaFoldDB" id="A0A9X9T7S0"/>
<protein>
    <submittedName>
        <fullName evidence="1">MoaD/ThiS family protein</fullName>
    </submittedName>
</protein>
<organism evidence="1 2">
    <name type="scientific">Methanogenium organophilum</name>
    <dbReference type="NCBI Taxonomy" id="2199"/>
    <lineage>
        <taxon>Archaea</taxon>
        <taxon>Methanobacteriati</taxon>
        <taxon>Methanobacteriota</taxon>
        <taxon>Stenosarchaea group</taxon>
        <taxon>Methanomicrobia</taxon>
        <taxon>Methanomicrobiales</taxon>
        <taxon>Methanomicrobiaceae</taxon>
        <taxon>Methanogenium</taxon>
    </lineage>
</organism>
<evidence type="ECO:0000313" key="1">
    <source>
        <dbReference type="EMBL" id="WAI01688.1"/>
    </source>
</evidence>
<dbReference type="Proteomes" id="UP001163096">
    <property type="component" value="Chromosome"/>
</dbReference>
<dbReference type="NCBIfam" id="TIGR01687">
    <property type="entry name" value="moaD_arch"/>
    <property type="match status" value="1"/>
</dbReference>
<evidence type="ECO:0000313" key="2">
    <source>
        <dbReference type="Proteomes" id="UP001163096"/>
    </source>
</evidence>
<dbReference type="InterPro" id="IPR016155">
    <property type="entry name" value="Mopterin_synth/thiamin_S_b"/>
</dbReference>
<dbReference type="InterPro" id="IPR052045">
    <property type="entry name" value="Sulfur_Carrier/Prot_Modifier"/>
</dbReference>
<reference evidence="1" key="1">
    <citation type="submission" date="2022-11" db="EMBL/GenBank/DDBJ databases">
        <title>Complete genome sequence of Methanogenium organophilum DSM 3596.</title>
        <authorList>
            <person name="Chen S.-C."/>
            <person name="Lai S.-J."/>
            <person name="You Y.-T."/>
        </authorList>
    </citation>
    <scope>NUCLEOTIDE SEQUENCE</scope>
    <source>
        <strain evidence="1">DSM 3596</strain>
    </source>
</reference>
<dbReference type="EMBL" id="CP113361">
    <property type="protein sequence ID" value="WAI01688.1"/>
    <property type="molecule type" value="Genomic_DNA"/>
</dbReference>
<dbReference type="InterPro" id="IPR003749">
    <property type="entry name" value="ThiS/MoaD-like"/>
</dbReference>
<dbReference type="PANTHER" id="PTHR38031:SF1">
    <property type="entry name" value="SULFUR CARRIER PROTEIN CYSO"/>
    <property type="match status" value="1"/>
</dbReference>
<proteinExistence type="predicted"/>
<dbReference type="PANTHER" id="PTHR38031">
    <property type="entry name" value="SULFUR CARRIER PROTEIN SLR0821-RELATED"/>
    <property type="match status" value="1"/>
</dbReference>
<dbReference type="NCBIfam" id="NF041918">
    <property type="entry name" value="SAMP1"/>
    <property type="match status" value="1"/>
</dbReference>
<dbReference type="Gene3D" id="3.10.20.30">
    <property type="match status" value="1"/>
</dbReference>
<name>A0A9X9T7S0_METOG</name>
<dbReference type="InterPro" id="IPR012675">
    <property type="entry name" value="Beta-grasp_dom_sf"/>
</dbReference>
<dbReference type="InterPro" id="IPR054834">
    <property type="entry name" value="SAMP1_3"/>
</dbReference>
<dbReference type="KEGG" id="mou:OU421_02115"/>